<accession>A0A225WHB7</accession>
<proteinExistence type="predicted"/>
<keyword evidence="2" id="KW-1185">Reference proteome</keyword>
<protein>
    <submittedName>
        <fullName evidence="1">Uncharacterized protein</fullName>
    </submittedName>
</protein>
<dbReference type="Proteomes" id="UP000198211">
    <property type="component" value="Unassembled WGS sequence"/>
</dbReference>
<reference evidence="2" key="1">
    <citation type="submission" date="2017-03" db="EMBL/GenBank/DDBJ databases">
        <title>Phytopthora megakarya and P. palmivora, two closely related causual agents of cacao black pod achieved similar genome size and gene model numbers by different mechanisms.</title>
        <authorList>
            <person name="Ali S."/>
            <person name="Shao J."/>
            <person name="Larry D.J."/>
            <person name="Kronmiller B."/>
            <person name="Shen D."/>
            <person name="Strem M.D."/>
            <person name="Melnick R.L."/>
            <person name="Guiltinan M.J."/>
            <person name="Tyler B.M."/>
            <person name="Meinhardt L.W."/>
            <person name="Bailey B.A."/>
        </authorList>
    </citation>
    <scope>NUCLEOTIDE SEQUENCE [LARGE SCALE GENOMIC DNA]</scope>
    <source>
        <strain evidence="2">zdho120</strain>
    </source>
</reference>
<evidence type="ECO:0000313" key="2">
    <source>
        <dbReference type="Proteomes" id="UP000198211"/>
    </source>
</evidence>
<dbReference type="EMBL" id="NBNE01000918">
    <property type="protein sequence ID" value="OWZ16519.1"/>
    <property type="molecule type" value="Genomic_DNA"/>
</dbReference>
<dbReference type="OrthoDB" id="430354at2759"/>
<comment type="caution">
    <text evidence="1">The sequence shown here is derived from an EMBL/GenBank/DDBJ whole genome shotgun (WGS) entry which is preliminary data.</text>
</comment>
<organism evidence="1 2">
    <name type="scientific">Phytophthora megakarya</name>
    <dbReference type="NCBI Taxonomy" id="4795"/>
    <lineage>
        <taxon>Eukaryota</taxon>
        <taxon>Sar</taxon>
        <taxon>Stramenopiles</taxon>
        <taxon>Oomycota</taxon>
        <taxon>Peronosporomycetes</taxon>
        <taxon>Peronosporales</taxon>
        <taxon>Peronosporaceae</taxon>
        <taxon>Phytophthora</taxon>
    </lineage>
</organism>
<gene>
    <name evidence="1" type="ORF">PHMEG_0009676</name>
</gene>
<dbReference type="STRING" id="4795.A0A225WHB7"/>
<evidence type="ECO:0000313" key="1">
    <source>
        <dbReference type="EMBL" id="OWZ16519.1"/>
    </source>
</evidence>
<dbReference type="AlphaFoldDB" id="A0A225WHB7"/>
<name>A0A225WHB7_9STRA</name>
<sequence>MLVQHTQSGYCEVEDRSTKERFRVMRRYCKSVRSEGQFRCFDAQDFVNFPVLATQALSKVLVPRFTLQNVVKWSKNIVMVVYPSAYASI</sequence>